<gene>
    <name evidence="2" type="ORF">EEX84_07390</name>
</gene>
<dbReference type="AlphaFoldDB" id="A0A3M8P836"/>
<evidence type="ECO:0000313" key="2">
    <source>
        <dbReference type="EMBL" id="RNF39782.1"/>
    </source>
</evidence>
<dbReference type="PANTHER" id="PTHR43798:SF33">
    <property type="entry name" value="HYDROLASE, PUTATIVE (AFU_ORTHOLOGUE AFUA_2G14860)-RELATED"/>
    <property type="match status" value="1"/>
</dbReference>
<dbReference type="SUPFAM" id="SSF53474">
    <property type="entry name" value="alpha/beta-Hydrolases"/>
    <property type="match status" value="1"/>
</dbReference>
<dbReference type="OrthoDB" id="9773293at2"/>
<organism evidence="2 3">
    <name type="scientific">Planococcus salinus</name>
    <dbReference type="NCBI Taxonomy" id="1848460"/>
    <lineage>
        <taxon>Bacteria</taxon>
        <taxon>Bacillati</taxon>
        <taxon>Bacillota</taxon>
        <taxon>Bacilli</taxon>
        <taxon>Bacillales</taxon>
        <taxon>Caryophanaceae</taxon>
        <taxon>Planococcus</taxon>
    </lineage>
</organism>
<feature type="domain" description="AB hydrolase-1" evidence="1">
    <location>
        <begin position="169"/>
        <end position="400"/>
    </location>
</feature>
<dbReference type="InterPro" id="IPR029058">
    <property type="entry name" value="AB_hydrolase_fold"/>
</dbReference>
<dbReference type="PANTHER" id="PTHR43798">
    <property type="entry name" value="MONOACYLGLYCEROL LIPASE"/>
    <property type="match status" value="1"/>
</dbReference>
<name>A0A3M8P836_9BACL</name>
<evidence type="ECO:0000259" key="1">
    <source>
        <dbReference type="Pfam" id="PF12697"/>
    </source>
</evidence>
<dbReference type="Gene3D" id="3.40.50.1820">
    <property type="entry name" value="alpha/beta hydrolase"/>
    <property type="match status" value="1"/>
</dbReference>
<keyword evidence="2" id="KW-0378">Hydrolase</keyword>
<dbReference type="GO" id="GO:0016020">
    <property type="term" value="C:membrane"/>
    <property type="evidence" value="ECO:0007669"/>
    <property type="project" value="TreeGrafter"/>
</dbReference>
<dbReference type="Proteomes" id="UP000275473">
    <property type="component" value="Unassembled WGS sequence"/>
</dbReference>
<dbReference type="InterPro" id="IPR050266">
    <property type="entry name" value="AB_hydrolase_sf"/>
</dbReference>
<dbReference type="GO" id="GO:0016787">
    <property type="term" value="F:hydrolase activity"/>
    <property type="evidence" value="ECO:0007669"/>
    <property type="project" value="UniProtKB-KW"/>
</dbReference>
<reference evidence="2 3" key="1">
    <citation type="journal article" date="2018" name="Int. J. Syst. Evol. Microbiol.">
        <title>Planococcus salinus sp. nov., a moderately halophilic bacterium isolated from a saline-alkali soil.</title>
        <authorList>
            <person name="Gan L."/>
        </authorList>
    </citation>
    <scope>NUCLEOTIDE SEQUENCE [LARGE SCALE GENOMIC DNA]</scope>
    <source>
        <strain evidence="2 3">LCB217</strain>
    </source>
</reference>
<evidence type="ECO:0000313" key="3">
    <source>
        <dbReference type="Proteomes" id="UP000275473"/>
    </source>
</evidence>
<dbReference type="RefSeq" id="WP_123164977.1">
    <property type="nucleotide sequence ID" value="NZ_RIAX01000004.1"/>
</dbReference>
<proteinExistence type="predicted"/>
<dbReference type="EMBL" id="RIAX01000004">
    <property type="protein sequence ID" value="RNF39782.1"/>
    <property type="molecule type" value="Genomic_DNA"/>
</dbReference>
<dbReference type="InterPro" id="IPR000073">
    <property type="entry name" value="AB_hydrolase_1"/>
</dbReference>
<protein>
    <submittedName>
        <fullName evidence="2">Alpha/beta hydrolase</fullName>
    </submittedName>
</protein>
<keyword evidence="3" id="KW-1185">Reference proteome</keyword>
<sequence>MDEDQVNEWMQKASEDEELKSFLQLSDLNFSFLLKIGDETYLWHIHKEEISVTRKLTLDHVWDFTISIPGSAWSKYLQKVAPPFHNTLQAMVAHVPGVSIEGNRLVWAQSIRIVERLLLSAKEETESLAAKLTEEKFSPETIKGHYVKMYVNGEEHVTYYEEAGEGQPIIFLHTAGSDSRQYKYLLGNKTLQKKWRMIAFDLPYHGKSSPPDKFWEKPYKLTTKLYTEWILGFLKAADLYDKKPVISGSSMGGAIVLHLAARYGELFRAVVSMEGGFGREGRRVNWTNHLQVHGGHFLSSWVNGLMSPESPEYFRRLVLWEYAQGGPGVYQGDTYFYSYDWPKQAQGIGKTQCPLWIFCGEYDYSCTPEQSEEAANRMDGTFIKMEGMGHFPPSENPAGLLKYVQPVLDEILEKH</sequence>
<dbReference type="Pfam" id="PF12697">
    <property type="entry name" value="Abhydrolase_6"/>
    <property type="match status" value="1"/>
</dbReference>
<accession>A0A3M8P836</accession>
<comment type="caution">
    <text evidence="2">The sequence shown here is derived from an EMBL/GenBank/DDBJ whole genome shotgun (WGS) entry which is preliminary data.</text>
</comment>